<dbReference type="AlphaFoldDB" id="A0A6G0WKA5"/>
<reference evidence="1 2" key="1">
    <citation type="submission" date="2019-07" db="EMBL/GenBank/DDBJ databases">
        <title>Genomics analysis of Aphanomyces spp. identifies a new class of oomycete effector associated with host adaptation.</title>
        <authorList>
            <person name="Gaulin E."/>
        </authorList>
    </citation>
    <scope>NUCLEOTIDE SEQUENCE [LARGE SCALE GENOMIC DNA]</scope>
    <source>
        <strain evidence="1 2">ATCC 201684</strain>
    </source>
</reference>
<protein>
    <submittedName>
        <fullName evidence="1">Uncharacterized protein</fullName>
    </submittedName>
</protein>
<dbReference type="EMBL" id="VJMJ01000191">
    <property type="protein sequence ID" value="KAF0727702.1"/>
    <property type="molecule type" value="Genomic_DNA"/>
</dbReference>
<sequence>MPPSEKEKKQVVKLHKDFLDEIEGCNALERQGQQGFSSLFNIAERLPSLTSDKSKLGILNSMDRIHVLMQRRHFEALEKTSTYISQVIQNFFDRVENMQRAMATCNDVFARITLEEDNVFLVELMEWMENVLSMYEREYPFHPSARKKQLGQGLEYANLADLQTRYGQWMSSSVHGYIKANYVSTVVDAMAKQRA</sequence>
<keyword evidence="2" id="KW-1185">Reference proteome</keyword>
<evidence type="ECO:0000313" key="1">
    <source>
        <dbReference type="EMBL" id="KAF0727702.1"/>
    </source>
</evidence>
<organism evidence="1 2">
    <name type="scientific">Aphanomyces euteiches</name>
    <dbReference type="NCBI Taxonomy" id="100861"/>
    <lineage>
        <taxon>Eukaryota</taxon>
        <taxon>Sar</taxon>
        <taxon>Stramenopiles</taxon>
        <taxon>Oomycota</taxon>
        <taxon>Saprolegniomycetes</taxon>
        <taxon>Saprolegniales</taxon>
        <taxon>Verrucalvaceae</taxon>
        <taxon>Aphanomyces</taxon>
    </lineage>
</organism>
<name>A0A6G0WKA5_9STRA</name>
<evidence type="ECO:0000313" key="2">
    <source>
        <dbReference type="Proteomes" id="UP000481153"/>
    </source>
</evidence>
<comment type="caution">
    <text evidence="1">The sequence shown here is derived from an EMBL/GenBank/DDBJ whole genome shotgun (WGS) entry which is preliminary data.</text>
</comment>
<dbReference type="VEuPathDB" id="FungiDB:AeMF1_009174"/>
<proteinExistence type="predicted"/>
<accession>A0A6G0WKA5</accession>
<gene>
    <name evidence="1" type="ORF">Ae201684_014326</name>
</gene>
<dbReference type="Proteomes" id="UP000481153">
    <property type="component" value="Unassembled WGS sequence"/>
</dbReference>